<dbReference type="Proteomes" id="UP000235746">
    <property type="component" value="Unassembled WGS sequence"/>
</dbReference>
<feature type="region of interest" description="Disordered" evidence="1">
    <location>
        <begin position="262"/>
        <end position="325"/>
    </location>
</feature>
<protein>
    <submittedName>
        <fullName evidence="3">Uncharacterized protein</fullName>
    </submittedName>
</protein>
<feature type="signal peptide" evidence="2">
    <location>
        <begin position="1"/>
        <end position="20"/>
    </location>
</feature>
<keyword evidence="2" id="KW-0732">Signal</keyword>
<evidence type="ECO:0000256" key="2">
    <source>
        <dbReference type="SAM" id="SignalP"/>
    </source>
</evidence>
<dbReference type="AlphaFoldDB" id="A0A2N7IJB0"/>
<dbReference type="RefSeq" id="WP_017109682.1">
    <property type="nucleotide sequence ID" value="NZ_MCYL01000010.1"/>
</dbReference>
<evidence type="ECO:0000313" key="3">
    <source>
        <dbReference type="EMBL" id="PML57736.1"/>
    </source>
</evidence>
<feature type="chain" id="PRO_5014672841" evidence="2">
    <location>
        <begin position="21"/>
        <end position="496"/>
    </location>
</feature>
<organism evidence="3 4">
    <name type="scientific">Vibrio lentus</name>
    <dbReference type="NCBI Taxonomy" id="136468"/>
    <lineage>
        <taxon>Bacteria</taxon>
        <taxon>Pseudomonadati</taxon>
        <taxon>Pseudomonadota</taxon>
        <taxon>Gammaproteobacteria</taxon>
        <taxon>Vibrionales</taxon>
        <taxon>Vibrionaceae</taxon>
        <taxon>Vibrio</taxon>
    </lineage>
</organism>
<evidence type="ECO:0000256" key="1">
    <source>
        <dbReference type="SAM" id="MobiDB-lite"/>
    </source>
</evidence>
<feature type="compositionally biased region" description="Polar residues" evidence="1">
    <location>
        <begin position="271"/>
        <end position="285"/>
    </location>
</feature>
<gene>
    <name evidence="3" type="ORF">BCT74_17705</name>
</gene>
<reference evidence="4" key="1">
    <citation type="submission" date="2016-07" db="EMBL/GenBank/DDBJ databases">
        <title>Nontailed viruses are major unrecognized killers of bacteria in the ocean.</title>
        <authorList>
            <person name="Kauffman K."/>
            <person name="Hussain F."/>
            <person name="Yang J."/>
            <person name="Arevalo P."/>
            <person name="Brown J."/>
            <person name="Cutler M."/>
            <person name="Kelly L."/>
            <person name="Polz M.F."/>
        </authorList>
    </citation>
    <scope>NUCLEOTIDE SEQUENCE [LARGE SCALE GENOMIC DNA]</scope>
    <source>
        <strain evidence="4">10N.261.51.B8</strain>
    </source>
</reference>
<dbReference type="EMBL" id="MCYL01000010">
    <property type="protein sequence ID" value="PML57736.1"/>
    <property type="molecule type" value="Genomic_DNA"/>
</dbReference>
<feature type="compositionally biased region" description="Low complexity" evidence="1">
    <location>
        <begin position="297"/>
        <end position="318"/>
    </location>
</feature>
<proteinExistence type="predicted"/>
<name>A0A2N7IJB0_9VIBR</name>
<accession>A0A2N7IJB0</accession>
<sequence length="496" mass="55146">MKLNKKFFSVILLVTVKAVASPSFPPESITAEAFGQTLTPDEVCHKFNSMVDRSNQWLQMNDYSESVISKDLCSVVRVETSYPTHKYYDIQEASRWGYSNWEYWLDETVDIVEDNAVLILSSKSGDIKRTRYMLYSNNSADLVKQEGAWNYSENIGEGNPKGDNRYLFTQTGQESTSQGVIKPTYWWALRGVWKYIISNTWHGSQFRSFLVDGSNKELINEANRDVGDFMSSVGINNPTQSDYDRNVGEFLWRKCVGKVGEPDPRCLPGGSENSTSFSTRNSYPNSDGADSGNIQISSSSEVSVGLSGSVGVDSDGPSAGLDVSVGQSFSTSYSDDIKVMELDKMSMRNNLGANWTYRLNPAAVKGLYGTVALENELSGGEGRVNNANATLGEGSWKTLDMSSQYDWAEINNSQNCVNGTTREMWFVTAHDVTRGSLKLKFDLTVLSEDITHKGGYRHNRQPLDGIAQSQIIKVDTVCDEGFRYHKRGLLNSTNQG</sequence>
<comment type="caution">
    <text evidence="3">The sequence shown here is derived from an EMBL/GenBank/DDBJ whole genome shotgun (WGS) entry which is preliminary data.</text>
</comment>
<evidence type="ECO:0000313" key="4">
    <source>
        <dbReference type="Proteomes" id="UP000235746"/>
    </source>
</evidence>